<evidence type="ECO:0000313" key="3">
    <source>
        <dbReference type="Proteomes" id="UP000215902"/>
    </source>
</evidence>
<evidence type="ECO:0000256" key="1">
    <source>
        <dbReference type="SAM" id="MobiDB-lite"/>
    </source>
</evidence>
<gene>
    <name evidence="2" type="ORF">BOX15_Mlig012128g1</name>
</gene>
<dbReference type="Proteomes" id="UP000215902">
    <property type="component" value="Unassembled WGS sequence"/>
</dbReference>
<keyword evidence="3" id="KW-1185">Reference proteome</keyword>
<organism evidence="2 3">
    <name type="scientific">Macrostomum lignano</name>
    <dbReference type="NCBI Taxonomy" id="282301"/>
    <lineage>
        <taxon>Eukaryota</taxon>
        <taxon>Metazoa</taxon>
        <taxon>Spiralia</taxon>
        <taxon>Lophotrochozoa</taxon>
        <taxon>Platyhelminthes</taxon>
        <taxon>Rhabditophora</taxon>
        <taxon>Macrostomorpha</taxon>
        <taxon>Macrostomida</taxon>
        <taxon>Macrostomidae</taxon>
        <taxon>Macrostomum</taxon>
    </lineage>
</organism>
<protein>
    <submittedName>
        <fullName evidence="2">Uncharacterized protein</fullName>
    </submittedName>
</protein>
<reference evidence="2 3" key="1">
    <citation type="submission" date="2017-06" db="EMBL/GenBank/DDBJ databases">
        <title>A platform for efficient transgenesis in Macrostomum lignano, a flatworm model organism for stem cell research.</title>
        <authorList>
            <person name="Berezikov E."/>
        </authorList>
    </citation>
    <scope>NUCLEOTIDE SEQUENCE [LARGE SCALE GENOMIC DNA]</scope>
    <source>
        <strain evidence="2">DV1</strain>
        <tissue evidence="2">Whole organism</tissue>
    </source>
</reference>
<name>A0A267ECA5_9PLAT</name>
<dbReference type="AlphaFoldDB" id="A0A267ECA5"/>
<feature type="compositionally biased region" description="Low complexity" evidence="1">
    <location>
        <begin position="170"/>
        <end position="179"/>
    </location>
</feature>
<proteinExistence type="predicted"/>
<accession>A0A267ECA5</accession>
<feature type="region of interest" description="Disordered" evidence="1">
    <location>
        <begin position="132"/>
        <end position="189"/>
    </location>
</feature>
<dbReference type="EMBL" id="NIVC01002385">
    <property type="protein sequence ID" value="PAA58342.1"/>
    <property type="molecule type" value="Genomic_DNA"/>
</dbReference>
<evidence type="ECO:0000313" key="2">
    <source>
        <dbReference type="EMBL" id="PAA58342.1"/>
    </source>
</evidence>
<comment type="caution">
    <text evidence="2">The sequence shown here is derived from an EMBL/GenBank/DDBJ whole genome shotgun (WGS) entry which is preliminary data.</text>
</comment>
<sequence>ALFLIALGGIKWFESRSEEWEDGEFEKDYLFAKAKKKIQRRSIEAQTERWMMEHYAEQLLEVQHGTGLRATIDCGAVADDACSCNFLQCFGQQLCQRNVTGTVRHTFVRCRSAVIYDQVLCECKRHTRLPPTGTRSLLAGDGGEGSDGAAGDAKDQLRRRLRRRRDLLLREQQSQQQQREPPMPAMPAA</sequence>
<feature type="non-terminal residue" evidence="2">
    <location>
        <position position="1"/>
    </location>
</feature>